<dbReference type="OrthoDB" id="308568at2759"/>
<name>A0A8S1WCY6_PAROT</name>
<feature type="compositionally biased region" description="Basic and acidic residues" evidence="1">
    <location>
        <begin position="67"/>
        <end position="77"/>
    </location>
</feature>
<feature type="region of interest" description="Disordered" evidence="1">
    <location>
        <begin position="67"/>
        <end position="291"/>
    </location>
</feature>
<dbReference type="Proteomes" id="UP000683925">
    <property type="component" value="Unassembled WGS sequence"/>
</dbReference>
<proteinExistence type="predicted"/>
<dbReference type="PANTHER" id="PTHR13100">
    <property type="entry name" value="CELL GROWTH-REGULATING NUCLEOLAR PROTEIN LYAR"/>
    <property type="match status" value="1"/>
</dbReference>
<evidence type="ECO:0000256" key="1">
    <source>
        <dbReference type="SAM" id="MobiDB-lite"/>
    </source>
</evidence>
<feature type="compositionally biased region" description="Basic and acidic residues" evidence="1">
    <location>
        <begin position="216"/>
        <end position="226"/>
    </location>
</feature>
<feature type="compositionally biased region" description="Basic and acidic residues" evidence="1">
    <location>
        <begin position="87"/>
        <end position="104"/>
    </location>
</feature>
<dbReference type="GO" id="GO:0005730">
    <property type="term" value="C:nucleolus"/>
    <property type="evidence" value="ECO:0007669"/>
    <property type="project" value="TreeGrafter"/>
</dbReference>
<feature type="compositionally biased region" description="Acidic residues" evidence="1">
    <location>
        <begin position="176"/>
        <end position="188"/>
    </location>
</feature>
<organism evidence="2 3">
    <name type="scientific">Paramecium octaurelia</name>
    <dbReference type="NCBI Taxonomy" id="43137"/>
    <lineage>
        <taxon>Eukaryota</taxon>
        <taxon>Sar</taxon>
        <taxon>Alveolata</taxon>
        <taxon>Ciliophora</taxon>
        <taxon>Intramacronucleata</taxon>
        <taxon>Oligohymenophorea</taxon>
        <taxon>Peniculida</taxon>
        <taxon>Parameciidae</taxon>
        <taxon>Paramecium</taxon>
    </lineage>
</organism>
<dbReference type="GO" id="GO:0000122">
    <property type="term" value="P:negative regulation of transcription by RNA polymerase II"/>
    <property type="evidence" value="ECO:0007669"/>
    <property type="project" value="TreeGrafter"/>
</dbReference>
<dbReference type="GO" id="GO:0003677">
    <property type="term" value="F:DNA binding"/>
    <property type="evidence" value="ECO:0007669"/>
    <property type="project" value="InterPro"/>
</dbReference>
<dbReference type="OMA" id="INESRFY"/>
<dbReference type="InterPro" id="IPR039999">
    <property type="entry name" value="LYAR"/>
</dbReference>
<evidence type="ECO:0000313" key="2">
    <source>
        <dbReference type="EMBL" id="CAD8183706.1"/>
    </source>
</evidence>
<protein>
    <submittedName>
        <fullName evidence="2">Uncharacterized protein</fullName>
    </submittedName>
</protein>
<feature type="compositionally biased region" description="Acidic residues" evidence="1">
    <location>
        <begin position="227"/>
        <end position="277"/>
    </location>
</feature>
<dbReference type="PANTHER" id="PTHR13100:SF10">
    <property type="entry name" value="CELL GROWTH-REGULATING NUCLEOLAR PROTEIN"/>
    <property type="match status" value="1"/>
</dbReference>
<feature type="compositionally biased region" description="Acidic residues" evidence="1">
    <location>
        <begin position="117"/>
        <end position="131"/>
    </location>
</feature>
<feature type="compositionally biased region" description="Low complexity" evidence="1">
    <location>
        <begin position="328"/>
        <end position="340"/>
    </location>
</feature>
<feature type="compositionally biased region" description="Acidic residues" evidence="1">
    <location>
        <begin position="197"/>
        <end position="210"/>
    </location>
</feature>
<keyword evidence="3" id="KW-1185">Reference proteome</keyword>
<dbReference type="AlphaFoldDB" id="A0A8S1WCY6"/>
<evidence type="ECO:0000313" key="3">
    <source>
        <dbReference type="Proteomes" id="UP000683925"/>
    </source>
</evidence>
<feature type="compositionally biased region" description="Low complexity" evidence="1">
    <location>
        <begin position="132"/>
        <end position="143"/>
    </location>
</feature>
<feature type="compositionally biased region" description="Low complexity" evidence="1">
    <location>
        <begin position="105"/>
        <end position="116"/>
    </location>
</feature>
<reference evidence="2" key="1">
    <citation type="submission" date="2021-01" db="EMBL/GenBank/DDBJ databases">
        <authorList>
            <consortium name="Genoscope - CEA"/>
            <person name="William W."/>
        </authorList>
    </citation>
    <scope>NUCLEOTIDE SEQUENCE</scope>
</reference>
<comment type="caution">
    <text evidence="2">The sequence shown here is derived from an EMBL/GenBank/DDBJ whole genome shotgun (WGS) entry which is preliminary data.</text>
</comment>
<dbReference type="GO" id="GO:0006364">
    <property type="term" value="P:rRNA processing"/>
    <property type="evidence" value="ECO:0007669"/>
    <property type="project" value="TreeGrafter"/>
</dbReference>
<gene>
    <name evidence="2" type="ORF">POCTA_138.1.T0810216</name>
</gene>
<accession>A0A8S1WCY6</accession>
<sequence length="1271" mass="152144">MNNRNNHNRRQSYRKPYQSNYQRTYFQSKERAPLKQDKSILNDPILFDNPPTKQIIRIISNKQSDNKYKNEDFKQNTERVQTNNKKKQLEIKHFKNNQEDRSPESDSLSNDYSDQSDYSDENNNQDDEEMSDNQNNKKSNQNEQNDENDETVNKKSQKVQFLNEEEKNGENGYDNNEQDQEIAQDEDKDNYKKRQDDDEEEGEIEEEEQQENNSYENKKDGKKQFEEYSDDYDQSEESEDDYDDNEDDYDDNDNNDDDNDDNDDDYDDQDGYDDEIEDRVQPPARQPRLADSAKRMLAFEMKRITRALPQGFAQNTVKVDSSKRTTEQFNNQQQNQTNDLRQIQKKEQINAKLIAKKQELSLKNSQQQQLQKQPQQQQQQYQYQQQQQYSQKQYNQEPENQFNANSWKIPTFNQNLQPIKFNFEAKTLQYLCETKWKEYQFIDDMCTQQNIQDALNLKMFDSTFEVDQNYELNTSLIVKQYIRPNQGKKETVFRSDVGMMQSIKRLHMIFCDRQKRKKDGKLVSIVEIFQYISDRFRALSTELKQIESKNRSSISNSQVKQFSCQIVRIYLLSYLEMMQADQSWPVLQDNKNNCHKYLLDALDDLAIDYKKLFNEINESRFYLLDNLPEFISYYHIMLSQKILSTNSIIKLANLDNIIFSEFNYFDKLIKTPEYQFSQLVKEYLIQKNYSALLDLGQNSNITLFQQFFIYLFQDQIEQYIDKFNQQIFQYEKLQLNFINIGSIYQKWLQIDDKISFINKRGDFSKMIFEQGQIENINYFFRNEKSNQQEIQQEIIKQQSQKQVDQQTKKMKSSIQDILLQFCQKQVLNKFTKFLAPHLDKVDEQLGNFYKMQRIVKHWRLYQLTEKRYRQFVDLCKQKIEKNVKKQIKIVDQSNFRIDLSRKLIQQNPTQKNQYYKIVILNNDEQQQELVSKLVFSLCDQQLSGQDDSIIIEQKVVYQKSEYILYMSIQIISSLQKERTCGADIYIAIGDVLNVNVGKPCLQIVFDQKNKIENQGTLQLDYEYIQLFDKLYESYEFNNKLNEIVNMGLKSRKVVEDLKLISLGDYLKEIKKTECQGYKKDQIEYFITRCVQAELCLEDALNNNIYSDDLPQELLFDRYVDQELILKYVAKFNPANRLMIPLCNLIQKNAISERVVLNQIKDYLEEYLDEEELLDILKNHFKFEGNCQGDWKLLFEFCMEQLVQYLENSDIYFVLKGTYNTILDQNKLKVRVQKDLYQLLNKNQVQQLKSQIMSKIFKPEWLDLIENKKVCK</sequence>
<dbReference type="EMBL" id="CAJJDP010000080">
    <property type="protein sequence ID" value="CAD8183706.1"/>
    <property type="molecule type" value="Genomic_DNA"/>
</dbReference>
<feature type="region of interest" description="Disordered" evidence="1">
    <location>
        <begin position="315"/>
        <end position="340"/>
    </location>
</feature>